<name>A0A9X1HRG5_9BACT</name>
<reference evidence="1" key="1">
    <citation type="submission" date="2021-09" db="EMBL/GenBank/DDBJ databases">
        <title>Fulvivirga sp. isolated from coastal sediment.</title>
        <authorList>
            <person name="Yu H."/>
        </authorList>
    </citation>
    <scope>NUCLEOTIDE SEQUENCE</scope>
    <source>
        <strain evidence="1">1062</strain>
    </source>
</reference>
<dbReference type="InterPro" id="IPR032710">
    <property type="entry name" value="NTF2-like_dom_sf"/>
</dbReference>
<dbReference type="RefSeq" id="WP_225698735.1">
    <property type="nucleotide sequence ID" value="NZ_JAIXNE010000002.1"/>
</dbReference>
<organism evidence="1 2">
    <name type="scientific">Fulvivirga sedimenti</name>
    <dbReference type="NCBI Taxonomy" id="2879465"/>
    <lineage>
        <taxon>Bacteria</taxon>
        <taxon>Pseudomonadati</taxon>
        <taxon>Bacteroidota</taxon>
        <taxon>Cytophagia</taxon>
        <taxon>Cytophagales</taxon>
        <taxon>Fulvivirgaceae</taxon>
        <taxon>Fulvivirga</taxon>
    </lineage>
</organism>
<dbReference type="EMBL" id="JAIXNE010000002">
    <property type="protein sequence ID" value="MCA6075638.1"/>
    <property type="molecule type" value="Genomic_DNA"/>
</dbReference>
<accession>A0A9X1HRG5</accession>
<keyword evidence="2" id="KW-1185">Reference proteome</keyword>
<dbReference type="Proteomes" id="UP001139409">
    <property type="component" value="Unassembled WGS sequence"/>
</dbReference>
<evidence type="ECO:0000313" key="1">
    <source>
        <dbReference type="EMBL" id="MCA6075638.1"/>
    </source>
</evidence>
<comment type="caution">
    <text evidence="1">The sequence shown here is derived from an EMBL/GenBank/DDBJ whole genome shotgun (WGS) entry which is preliminary data.</text>
</comment>
<protein>
    <submittedName>
        <fullName evidence="1">Uncharacterized protein</fullName>
    </submittedName>
</protein>
<proteinExistence type="predicted"/>
<dbReference type="AlphaFoldDB" id="A0A9X1HRG5"/>
<gene>
    <name evidence="1" type="ORF">LDX50_12225</name>
</gene>
<dbReference type="SUPFAM" id="SSF54427">
    <property type="entry name" value="NTF2-like"/>
    <property type="match status" value="1"/>
</dbReference>
<evidence type="ECO:0000313" key="2">
    <source>
        <dbReference type="Proteomes" id="UP001139409"/>
    </source>
</evidence>
<sequence length="158" mass="17721">MIRFLIIPAAMLFSFCGSPRQSFDPALVSGEVMQMLHEYHDAMATGGLMAEFDYLDSSKQFFWIPPGYNSALDYDSVKAILVQNAPAMESMELEWESLMIFPLSEEAANFHGIVHSVSRDTSGNVFDVRMIESGTIVRRPAGWRLLNGQTSLLLSENY</sequence>